<keyword evidence="1" id="KW-0472">Membrane</keyword>
<dbReference type="EMBL" id="JYDT01000077">
    <property type="protein sequence ID" value="KRY86106.1"/>
    <property type="molecule type" value="Genomic_DNA"/>
</dbReference>
<gene>
    <name evidence="2" type="ORF">T4D_8036</name>
</gene>
<comment type="caution">
    <text evidence="2">The sequence shown here is derived from an EMBL/GenBank/DDBJ whole genome shotgun (WGS) entry which is preliminary data.</text>
</comment>
<reference evidence="2 3" key="1">
    <citation type="submission" date="2015-01" db="EMBL/GenBank/DDBJ databases">
        <title>Evolution of Trichinella species and genotypes.</title>
        <authorList>
            <person name="Korhonen P.K."/>
            <person name="Edoardo P."/>
            <person name="Giuseppe L.R."/>
            <person name="Gasser R.B."/>
        </authorList>
    </citation>
    <scope>NUCLEOTIDE SEQUENCE [LARGE SCALE GENOMIC DNA]</scope>
    <source>
        <strain evidence="2">ISS470</strain>
    </source>
</reference>
<evidence type="ECO:0000256" key="1">
    <source>
        <dbReference type="SAM" id="Phobius"/>
    </source>
</evidence>
<protein>
    <submittedName>
        <fullName evidence="2">Uncharacterized protein</fullName>
    </submittedName>
</protein>
<keyword evidence="1" id="KW-1133">Transmembrane helix</keyword>
<dbReference type="Proteomes" id="UP000054995">
    <property type="component" value="Unassembled WGS sequence"/>
</dbReference>
<proteinExistence type="predicted"/>
<keyword evidence="1" id="KW-0812">Transmembrane</keyword>
<keyword evidence="3" id="KW-1185">Reference proteome</keyword>
<feature type="transmembrane region" description="Helical" evidence="1">
    <location>
        <begin position="36"/>
        <end position="56"/>
    </location>
</feature>
<organism evidence="2 3">
    <name type="scientific">Trichinella pseudospiralis</name>
    <name type="common">Parasitic roundworm</name>
    <dbReference type="NCBI Taxonomy" id="6337"/>
    <lineage>
        <taxon>Eukaryota</taxon>
        <taxon>Metazoa</taxon>
        <taxon>Ecdysozoa</taxon>
        <taxon>Nematoda</taxon>
        <taxon>Enoplea</taxon>
        <taxon>Dorylaimia</taxon>
        <taxon>Trichinellida</taxon>
        <taxon>Trichinellidae</taxon>
        <taxon>Trichinella</taxon>
    </lineage>
</organism>
<dbReference type="AlphaFoldDB" id="A0A0V1FJA4"/>
<sequence>LQRTYNQPPILYCRSIGSSSFALAKRMQLHNNSNMALMRSFLLIVIVMLVCVVNTYNAGVVRSKRQFMDPYMYGSMGGYPMYGMGYGFDNFAGSMIGGVIGGAIGSLF</sequence>
<evidence type="ECO:0000313" key="2">
    <source>
        <dbReference type="EMBL" id="KRY86106.1"/>
    </source>
</evidence>
<name>A0A0V1FJA4_TRIPS</name>
<evidence type="ECO:0000313" key="3">
    <source>
        <dbReference type="Proteomes" id="UP000054995"/>
    </source>
</evidence>
<feature type="non-terminal residue" evidence="2">
    <location>
        <position position="108"/>
    </location>
</feature>
<feature type="non-terminal residue" evidence="2">
    <location>
        <position position="1"/>
    </location>
</feature>
<dbReference type="OrthoDB" id="10510354at2759"/>
<accession>A0A0V1FJA4</accession>